<feature type="transmembrane region" description="Helical" evidence="6">
    <location>
        <begin position="67"/>
        <end position="83"/>
    </location>
</feature>
<dbReference type="EMBL" id="WIXE01008288">
    <property type="protein sequence ID" value="KAK5979522.1"/>
    <property type="molecule type" value="Genomic_DNA"/>
</dbReference>
<keyword evidence="3" id="KW-0256">Endoplasmic reticulum</keyword>
<keyword evidence="9" id="KW-1185">Reference proteome</keyword>
<accession>A0AAN8FIM1</accession>
<feature type="domain" description="Reticulon" evidence="7">
    <location>
        <begin position="56"/>
        <end position="84"/>
    </location>
</feature>
<feature type="transmembrane region" description="Helical" evidence="6">
    <location>
        <begin position="30"/>
        <end position="47"/>
    </location>
</feature>
<gene>
    <name evidence="8" type="ORF">GCK32_021468</name>
</gene>
<dbReference type="GO" id="GO:0005789">
    <property type="term" value="C:endoplasmic reticulum membrane"/>
    <property type="evidence" value="ECO:0007669"/>
    <property type="project" value="UniProtKB-SubCell"/>
</dbReference>
<name>A0AAN8FIM1_TRICO</name>
<evidence type="ECO:0000256" key="6">
    <source>
        <dbReference type="SAM" id="Phobius"/>
    </source>
</evidence>
<evidence type="ECO:0000313" key="9">
    <source>
        <dbReference type="Proteomes" id="UP001331761"/>
    </source>
</evidence>
<dbReference type="Proteomes" id="UP001331761">
    <property type="component" value="Unassembled WGS sequence"/>
</dbReference>
<dbReference type="PROSITE" id="PS50845">
    <property type="entry name" value="RETICULON"/>
    <property type="match status" value="1"/>
</dbReference>
<evidence type="ECO:0000259" key="7">
    <source>
        <dbReference type="PROSITE" id="PS50845"/>
    </source>
</evidence>
<evidence type="ECO:0000256" key="5">
    <source>
        <dbReference type="ARBA" id="ARBA00023136"/>
    </source>
</evidence>
<dbReference type="AlphaFoldDB" id="A0AAN8FIM1"/>
<evidence type="ECO:0000256" key="2">
    <source>
        <dbReference type="ARBA" id="ARBA00022692"/>
    </source>
</evidence>
<keyword evidence="5 6" id="KW-0472">Membrane</keyword>
<dbReference type="InterPro" id="IPR003388">
    <property type="entry name" value="Reticulon"/>
</dbReference>
<evidence type="ECO:0000256" key="4">
    <source>
        <dbReference type="ARBA" id="ARBA00022989"/>
    </source>
</evidence>
<evidence type="ECO:0000256" key="1">
    <source>
        <dbReference type="ARBA" id="ARBA00004477"/>
    </source>
</evidence>
<sequence>MSKVGAVSRGLYAVIAFLINAALRVGLNTSLAVAIAVTIYAAATFSFEALKERKEVLELLYWRDTKKSAIALSLTLLAVFILGK</sequence>
<evidence type="ECO:0000256" key="3">
    <source>
        <dbReference type="ARBA" id="ARBA00022824"/>
    </source>
</evidence>
<protein>
    <recommendedName>
        <fullName evidence="7">Reticulon domain-containing protein</fullName>
    </recommendedName>
</protein>
<proteinExistence type="predicted"/>
<comment type="subcellular location">
    <subcellularLocation>
        <location evidence="1">Endoplasmic reticulum membrane</location>
        <topology evidence="1">Multi-pass membrane protein</topology>
    </subcellularLocation>
</comment>
<organism evidence="8 9">
    <name type="scientific">Trichostrongylus colubriformis</name>
    <name type="common">Black scour worm</name>
    <dbReference type="NCBI Taxonomy" id="6319"/>
    <lineage>
        <taxon>Eukaryota</taxon>
        <taxon>Metazoa</taxon>
        <taxon>Ecdysozoa</taxon>
        <taxon>Nematoda</taxon>
        <taxon>Chromadorea</taxon>
        <taxon>Rhabditida</taxon>
        <taxon>Rhabditina</taxon>
        <taxon>Rhabditomorpha</taxon>
        <taxon>Strongyloidea</taxon>
        <taxon>Trichostrongylidae</taxon>
        <taxon>Trichostrongylus</taxon>
    </lineage>
</organism>
<comment type="caution">
    <text evidence="8">The sequence shown here is derived from an EMBL/GenBank/DDBJ whole genome shotgun (WGS) entry which is preliminary data.</text>
</comment>
<reference evidence="8 9" key="1">
    <citation type="submission" date="2019-10" db="EMBL/GenBank/DDBJ databases">
        <title>Assembly and Annotation for the nematode Trichostrongylus colubriformis.</title>
        <authorList>
            <person name="Martin J."/>
        </authorList>
    </citation>
    <scope>NUCLEOTIDE SEQUENCE [LARGE SCALE GENOMIC DNA]</scope>
    <source>
        <strain evidence="8">G859</strain>
        <tissue evidence="8">Whole worm</tissue>
    </source>
</reference>
<evidence type="ECO:0000313" key="8">
    <source>
        <dbReference type="EMBL" id="KAK5979522.1"/>
    </source>
</evidence>
<keyword evidence="2 6" id="KW-0812">Transmembrane</keyword>
<keyword evidence="4 6" id="KW-1133">Transmembrane helix</keyword>